<dbReference type="Proteomes" id="UP000553776">
    <property type="component" value="Unassembled WGS sequence"/>
</dbReference>
<keyword evidence="3" id="KW-0804">Transcription</keyword>
<evidence type="ECO:0000313" key="6">
    <source>
        <dbReference type="Proteomes" id="UP000553776"/>
    </source>
</evidence>
<comment type="caution">
    <text evidence="5">The sequence shown here is derived from an EMBL/GenBank/DDBJ whole genome shotgun (WGS) entry which is preliminary data.</text>
</comment>
<dbReference type="InterPro" id="IPR036388">
    <property type="entry name" value="WH-like_DNA-bd_sf"/>
</dbReference>
<dbReference type="PRINTS" id="PR00033">
    <property type="entry name" value="HTHASNC"/>
</dbReference>
<dbReference type="EMBL" id="JACJVR010000019">
    <property type="protein sequence ID" value="MBB6691010.1"/>
    <property type="molecule type" value="Genomic_DNA"/>
</dbReference>
<dbReference type="Pfam" id="PF01037">
    <property type="entry name" value="AsnC_trans_reg"/>
    <property type="match status" value="1"/>
</dbReference>
<dbReference type="SMART" id="SM00344">
    <property type="entry name" value="HTH_ASNC"/>
    <property type="match status" value="1"/>
</dbReference>
<dbReference type="InterPro" id="IPR000485">
    <property type="entry name" value="AsnC-type_HTH_dom"/>
</dbReference>
<dbReference type="SUPFAM" id="SSF46785">
    <property type="entry name" value="Winged helix' DNA-binding domain"/>
    <property type="match status" value="1"/>
</dbReference>
<evidence type="ECO:0000256" key="3">
    <source>
        <dbReference type="ARBA" id="ARBA00023163"/>
    </source>
</evidence>
<dbReference type="SUPFAM" id="SSF54909">
    <property type="entry name" value="Dimeric alpha+beta barrel"/>
    <property type="match status" value="1"/>
</dbReference>
<dbReference type="RefSeq" id="WP_185134994.1">
    <property type="nucleotide sequence ID" value="NZ_JACJVR010000019.1"/>
</dbReference>
<organism evidence="5 6">
    <name type="scientific">Cohnella xylanilytica</name>
    <dbReference type="NCBI Taxonomy" id="557555"/>
    <lineage>
        <taxon>Bacteria</taxon>
        <taxon>Bacillati</taxon>
        <taxon>Bacillota</taxon>
        <taxon>Bacilli</taxon>
        <taxon>Bacillales</taxon>
        <taxon>Paenibacillaceae</taxon>
        <taxon>Cohnella</taxon>
    </lineage>
</organism>
<dbReference type="InterPro" id="IPR019887">
    <property type="entry name" value="Tscrpt_reg_AsnC/Lrp_C"/>
</dbReference>
<dbReference type="GO" id="GO:0043565">
    <property type="term" value="F:sequence-specific DNA binding"/>
    <property type="evidence" value="ECO:0007669"/>
    <property type="project" value="InterPro"/>
</dbReference>
<dbReference type="GO" id="GO:0005829">
    <property type="term" value="C:cytosol"/>
    <property type="evidence" value="ECO:0007669"/>
    <property type="project" value="TreeGrafter"/>
</dbReference>
<dbReference type="GO" id="GO:0043200">
    <property type="term" value="P:response to amino acid"/>
    <property type="evidence" value="ECO:0007669"/>
    <property type="project" value="TreeGrafter"/>
</dbReference>
<dbReference type="Pfam" id="PF13404">
    <property type="entry name" value="HTH_AsnC-type"/>
    <property type="match status" value="1"/>
</dbReference>
<sequence>MDQIDYRILSALQENARMPFSELSRTISMSQPAVAERVRKLEEQGVISGYRAELSPSKLGKLTSAFVLMKTNNCKDFLAFGEKSPEVVDLYRISGEYNYLMKVVTESNESFASFLDACNAFGFSLPLIVLTTAFEDKSLVADRMPEADIPQLAAHRLS</sequence>
<dbReference type="PROSITE" id="PS50956">
    <property type="entry name" value="HTH_ASNC_2"/>
    <property type="match status" value="1"/>
</dbReference>
<dbReference type="PANTHER" id="PTHR30154">
    <property type="entry name" value="LEUCINE-RESPONSIVE REGULATORY PROTEIN"/>
    <property type="match status" value="1"/>
</dbReference>
<keyword evidence="2" id="KW-0238">DNA-binding</keyword>
<dbReference type="InterPro" id="IPR011008">
    <property type="entry name" value="Dimeric_a/b-barrel"/>
</dbReference>
<dbReference type="Gene3D" id="1.10.10.10">
    <property type="entry name" value="Winged helix-like DNA-binding domain superfamily/Winged helix DNA-binding domain"/>
    <property type="match status" value="1"/>
</dbReference>
<feature type="domain" description="HTH asnC-type" evidence="4">
    <location>
        <begin position="1"/>
        <end position="62"/>
    </location>
</feature>
<protein>
    <submittedName>
        <fullName evidence="5">Lrp/AsnC family transcriptional regulator</fullName>
    </submittedName>
</protein>
<dbReference type="InterPro" id="IPR036390">
    <property type="entry name" value="WH_DNA-bd_sf"/>
</dbReference>
<dbReference type="FunFam" id="1.10.10.10:FF:000186">
    <property type="entry name" value="AsnC family transcriptional regulator"/>
    <property type="match status" value="1"/>
</dbReference>
<dbReference type="InterPro" id="IPR019888">
    <property type="entry name" value="Tscrpt_reg_AsnC-like"/>
</dbReference>
<reference evidence="5 6" key="1">
    <citation type="submission" date="2020-08" db="EMBL/GenBank/DDBJ databases">
        <title>Cohnella phylogeny.</title>
        <authorList>
            <person name="Dunlap C."/>
        </authorList>
    </citation>
    <scope>NUCLEOTIDE SEQUENCE [LARGE SCALE GENOMIC DNA]</scope>
    <source>
        <strain evidence="5 6">DSM 25239</strain>
    </source>
</reference>
<dbReference type="CDD" id="cd00090">
    <property type="entry name" value="HTH_ARSR"/>
    <property type="match status" value="1"/>
</dbReference>
<evidence type="ECO:0000256" key="1">
    <source>
        <dbReference type="ARBA" id="ARBA00023015"/>
    </source>
</evidence>
<dbReference type="AlphaFoldDB" id="A0A841TYS3"/>
<dbReference type="InterPro" id="IPR011991">
    <property type="entry name" value="ArsR-like_HTH"/>
</dbReference>
<accession>A0A841TYS3</accession>
<evidence type="ECO:0000259" key="4">
    <source>
        <dbReference type="PROSITE" id="PS50956"/>
    </source>
</evidence>
<keyword evidence="1" id="KW-0805">Transcription regulation</keyword>
<gene>
    <name evidence="5" type="ORF">H7B90_06290</name>
</gene>
<evidence type="ECO:0000313" key="5">
    <source>
        <dbReference type="EMBL" id="MBB6691010.1"/>
    </source>
</evidence>
<evidence type="ECO:0000256" key="2">
    <source>
        <dbReference type="ARBA" id="ARBA00023125"/>
    </source>
</evidence>
<proteinExistence type="predicted"/>
<dbReference type="Gene3D" id="3.30.70.920">
    <property type="match status" value="1"/>
</dbReference>
<name>A0A841TYS3_9BACL</name>
<dbReference type="PANTHER" id="PTHR30154:SF20">
    <property type="entry name" value="LEUCINE-RESPONSIVE REGULATORY PROTEIN"/>
    <property type="match status" value="1"/>
</dbReference>
<keyword evidence="6" id="KW-1185">Reference proteome</keyword>